<organism evidence="7 8">
    <name type="scientific">Chitinivibrio alkaliphilus ACht1</name>
    <dbReference type="NCBI Taxonomy" id="1313304"/>
    <lineage>
        <taxon>Bacteria</taxon>
        <taxon>Pseudomonadati</taxon>
        <taxon>Fibrobacterota</taxon>
        <taxon>Chitinivibrionia</taxon>
        <taxon>Chitinivibrionales</taxon>
        <taxon>Chitinivibrionaceae</taxon>
        <taxon>Chitinivibrio</taxon>
    </lineage>
</organism>
<feature type="transmembrane region" description="Helical" evidence="6">
    <location>
        <begin position="392"/>
        <end position="411"/>
    </location>
</feature>
<keyword evidence="5 6" id="KW-0472">Membrane</keyword>
<feature type="transmembrane region" description="Helical" evidence="6">
    <location>
        <begin position="119"/>
        <end position="141"/>
    </location>
</feature>
<accession>U7DAI2</accession>
<evidence type="ECO:0000256" key="6">
    <source>
        <dbReference type="SAM" id="Phobius"/>
    </source>
</evidence>
<feature type="transmembrane region" description="Helical" evidence="6">
    <location>
        <begin position="189"/>
        <end position="209"/>
    </location>
</feature>
<dbReference type="PANTHER" id="PTHR30250">
    <property type="entry name" value="PST FAMILY PREDICTED COLANIC ACID TRANSPORTER"/>
    <property type="match status" value="1"/>
</dbReference>
<dbReference type="PANTHER" id="PTHR30250:SF11">
    <property type="entry name" value="O-ANTIGEN TRANSPORTER-RELATED"/>
    <property type="match status" value="1"/>
</dbReference>
<gene>
    <name evidence="7" type="ORF">CALK_1750</name>
</gene>
<feature type="transmembrane region" description="Helical" evidence="6">
    <location>
        <begin position="43"/>
        <end position="68"/>
    </location>
</feature>
<keyword evidence="4 6" id="KW-1133">Transmembrane helix</keyword>
<comment type="subcellular location">
    <subcellularLocation>
        <location evidence="1">Cell membrane</location>
        <topology evidence="1">Multi-pass membrane protein</topology>
    </subcellularLocation>
</comment>
<evidence type="ECO:0000313" key="7">
    <source>
        <dbReference type="EMBL" id="ERP31400.1"/>
    </source>
</evidence>
<proteinExistence type="predicted"/>
<comment type="caution">
    <text evidence="7">The sequence shown here is derived from an EMBL/GenBank/DDBJ whole genome shotgun (WGS) entry which is preliminary data.</text>
</comment>
<evidence type="ECO:0000256" key="4">
    <source>
        <dbReference type="ARBA" id="ARBA00022989"/>
    </source>
</evidence>
<feature type="transmembrane region" description="Helical" evidence="6">
    <location>
        <begin position="12"/>
        <end position="31"/>
    </location>
</feature>
<dbReference type="Proteomes" id="UP000017148">
    <property type="component" value="Unassembled WGS sequence"/>
</dbReference>
<dbReference type="AlphaFoldDB" id="U7DAI2"/>
<feature type="transmembrane region" description="Helical" evidence="6">
    <location>
        <begin position="298"/>
        <end position="319"/>
    </location>
</feature>
<reference evidence="7 8" key="1">
    <citation type="journal article" date="2013" name="Environ. Microbiol.">
        <title>Genome analysis of Chitinivibrio alkaliphilus gen. nov., sp. nov., a novel extremely haloalkaliphilic anaerobic chitinolytic bacterium from the candidate phylum Termite Group 3.</title>
        <authorList>
            <person name="Sorokin D.Y."/>
            <person name="Gumerov V.M."/>
            <person name="Rakitin A.L."/>
            <person name="Beletsky A.V."/>
            <person name="Damste J.S."/>
            <person name="Muyzer G."/>
            <person name="Mardanov A.V."/>
            <person name="Ravin N.V."/>
        </authorList>
    </citation>
    <scope>NUCLEOTIDE SEQUENCE [LARGE SCALE GENOMIC DNA]</scope>
    <source>
        <strain evidence="7 8">ACht1</strain>
    </source>
</reference>
<keyword evidence="3 6" id="KW-0812">Transmembrane</keyword>
<dbReference type="EMBL" id="ASJR01000014">
    <property type="protein sequence ID" value="ERP31400.1"/>
    <property type="molecule type" value="Genomic_DNA"/>
</dbReference>
<sequence length="488" mass="54737">MRKLILKNSFFSVTQMLLKMAFLFILYRIIYRELGVEELGLWSLTYAFLSFLDYASLGIPGGIVKFVAQYAARKKYTECSELVQTSIMMMFGLSCMALLIGYPIVRLLLLQLVDSDTTLLLELLNLGAIAFILQMIYNSYVSVYDGFNQIYRRNIVSMVGETIHFILSIVFIFRFGIIGVVYAKIIEHLIILIGAVFVIPTFFKEMPYIPRVFKAKYLREILGYSLHFKVAGLMASLVNPLLRALINHYGGLGLVGYYEMAQKLVHKFSRLVAVALQSLFPTIAALKETDPDKMYTVYTMVFRVILSAVYPAMLLFGFAAPFISLVWLGEMSIIFSALVVVLSITYGSEIIKFPARLCMFGLGELKWIQITNGITLALVTFLGSVGGVFFDGVGVVAGTSIALFISFNLLTVVFHRIHHIPLFSLISLKTKLVYLFLGILYILLVHLYRGSFGDYFLTLYGGIGTTALILVVAGAHKDMRMLIQGKKA</sequence>
<dbReference type="STRING" id="1313304.CALK_1750"/>
<dbReference type="GO" id="GO:0005886">
    <property type="term" value="C:plasma membrane"/>
    <property type="evidence" value="ECO:0007669"/>
    <property type="project" value="UniProtKB-SubCell"/>
</dbReference>
<feature type="transmembrane region" description="Helical" evidence="6">
    <location>
        <begin position="367"/>
        <end position="386"/>
    </location>
</feature>
<dbReference type="Pfam" id="PF01943">
    <property type="entry name" value="Polysacc_synt"/>
    <property type="match status" value="1"/>
</dbReference>
<evidence type="ECO:0000256" key="5">
    <source>
        <dbReference type="ARBA" id="ARBA00023136"/>
    </source>
</evidence>
<feature type="transmembrane region" description="Helical" evidence="6">
    <location>
        <begin position="455"/>
        <end position="476"/>
    </location>
</feature>
<dbReference type="OrthoDB" id="1226227at2"/>
<evidence type="ECO:0000256" key="2">
    <source>
        <dbReference type="ARBA" id="ARBA00022475"/>
    </source>
</evidence>
<evidence type="ECO:0000313" key="8">
    <source>
        <dbReference type="Proteomes" id="UP000017148"/>
    </source>
</evidence>
<dbReference type="RefSeq" id="WP_022637185.1">
    <property type="nucleotide sequence ID" value="NZ_ASJR01000014.1"/>
</dbReference>
<feature type="transmembrane region" description="Helical" evidence="6">
    <location>
        <begin position="432"/>
        <end position="449"/>
    </location>
</feature>
<evidence type="ECO:0000256" key="3">
    <source>
        <dbReference type="ARBA" id="ARBA00022692"/>
    </source>
</evidence>
<feature type="transmembrane region" description="Helical" evidence="6">
    <location>
        <begin position="162"/>
        <end position="183"/>
    </location>
</feature>
<feature type="transmembrane region" description="Helical" evidence="6">
    <location>
        <begin position="325"/>
        <end position="346"/>
    </location>
</feature>
<dbReference type="InterPro" id="IPR002797">
    <property type="entry name" value="Polysacc_synth"/>
</dbReference>
<keyword evidence="2" id="KW-1003">Cell membrane</keyword>
<dbReference type="eggNOG" id="COG2244">
    <property type="taxonomic scope" value="Bacteria"/>
</dbReference>
<evidence type="ECO:0000256" key="1">
    <source>
        <dbReference type="ARBA" id="ARBA00004651"/>
    </source>
</evidence>
<name>U7DAI2_9BACT</name>
<dbReference type="InterPro" id="IPR050833">
    <property type="entry name" value="Poly_Biosynth_Transport"/>
</dbReference>
<feature type="transmembrane region" description="Helical" evidence="6">
    <location>
        <begin position="89"/>
        <end position="113"/>
    </location>
</feature>
<protein>
    <submittedName>
        <fullName evidence="7">MATE-like superfamily protein</fullName>
    </submittedName>
</protein>
<keyword evidence="8" id="KW-1185">Reference proteome</keyword>